<comment type="caution">
    <text evidence="4">The sequence shown here is derived from an EMBL/GenBank/DDBJ whole genome shotgun (WGS) entry which is preliminary data.</text>
</comment>
<dbReference type="EMBL" id="JBBKTX010000020">
    <property type="protein sequence ID" value="MFK4753803.1"/>
    <property type="molecule type" value="Genomic_DNA"/>
</dbReference>
<evidence type="ECO:0000313" key="5">
    <source>
        <dbReference type="Proteomes" id="UP001620597"/>
    </source>
</evidence>
<name>A0ABW8NLG5_9GAMM</name>
<dbReference type="InterPro" id="IPR003140">
    <property type="entry name" value="PLipase/COase/thioEstase"/>
</dbReference>
<dbReference type="PANTHER" id="PTHR10655:SF17">
    <property type="entry name" value="LYSOPHOSPHOLIPASE-LIKE PROTEIN 1"/>
    <property type="match status" value="1"/>
</dbReference>
<evidence type="ECO:0000256" key="2">
    <source>
        <dbReference type="ARBA" id="ARBA00022801"/>
    </source>
</evidence>
<dbReference type="Proteomes" id="UP001620597">
    <property type="component" value="Unassembled WGS sequence"/>
</dbReference>
<comment type="similarity">
    <text evidence="1">Belongs to the AB hydrolase superfamily. AB hydrolase 2 family.</text>
</comment>
<keyword evidence="5" id="KW-1185">Reference proteome</keyword>
<evidence type="ECO:0000256" key="1">
    <source>
        <dbReference type="ARBA" id="ARBA00006499"/>
    </source>
</evidence>
<dbReference type="RefSeq" id="WP_416206797.1">
    <property type="nucleotide sequence ID" value="NZ_JBBKTX010000020.1"/>
</dbReference>
<dbReference type="SUPFAM" id="SSF53474">
    <property type="entry name" value="alpha/beta-Hydrolases"/>
    <property type="match status" value="1"/>
</dbReference>
<dbReference type="Gene3D" id="3.40.50.1820">
    <property type="entry name" value="alpha/beta hydrolase"/>
    <property type="match status" value="1"/>
</dbReference>
<accession>A0ABW8NLG5</accession>
<organism evidence="4 5">
    <name type="scientific">Oceanobacter antarcticus</name>
    <dbReference type="NCBI Taxonomy" id="3133425"/>
    <lineage>
        <taxon>Bacteria</taxon>
        <taxon>Pseudomonadati</taxon>
        <taxon>Pseudomonadota</taxon>
        <taxon>Gammaproteobacteria</taxon>
        <taxon>Oceanospirillales</taxon>
        <taxon>Oceanospirillaceae</taxon>
        <taxon>Oceanobacter</taxon>
    </lineage>
</organism>
<dbReference type="PANTHER" id="PTHR10655">
    <property type="entry name" value="LYSOPHOSPHOLIPASE-RELATED"/>
    <property type="match status" value="1"/>
</dbReference>
<evidence type="ECO:0000313" key="4">
    <source>
        <dbReference type="EMBL" id="MFK4753803.1"/>
    </source>
</evidence>
<feature type="domain" description="Phospholipase/carboxylesterase/thioesterase" evidence="3">
    <location>
        <begin position="11"/>
        <end position="225"/>
    </location>
</feature>
<dbReference type="Pfam" id="PF02230">
    <property type="entry name" value="Abhydrolase_2"/>
    <property type="match status" value="1"/>
</dbReference>
<reference evidence="4 5" key="1">
    <citation type="submission" date="2024-03" db="EMBL/GenBank/DDBJ databases">
        <title>High-quality draft genome sequence of Oceanobacter sp. wDCs-4.</title>
        <authorList>
            <person name="Dong C."/>
        </authorList>
    </citation>
    <scope>NUCLEOTIDE SEQUENCE [LARGE SCALE GENOMIC DNA]</scope>
    <source>
        <strain evidence="5">wDCs-4</strain>
    </source>
</reference>
<keyword evidence="2" id="KW-0378">Hydrolase</keyword>
<sequence>MKMTETPEQVVLEPSADPASACLIWLHGLGADGYDFVPVVQHMASLIDTSQLRCIFPHAPKRPVTMADGAAMRSWYDIMAMAPKRTIDPDQLADSVNRLYQLIQQQIDMGIPSWKIVLAGFSQGGAVAYQAATSFGQPLGGLIALSTYIPDGTRVNPFKVHPANSQLPVMVAHGTVDPVVPISLAMVALEQLRHNGLQPLWRSYPMKHEVSYPEIEDVSRFLSGCLGQNQS</sequence>
<dbReference type="InterPro" id="IPR050565">
    <property type="entry name" value="LYPA1-2/EST-like"/>
</dbReference>
<gene>
    <name evidence="4" type="ORF">WG929_15410</name>
</gene>
<protein>
    <submittedName>
        <fullName evidence="4">Carboxylesterase</fullName>
    </submittedName>
</protein>
<evidence type="ECO:0000259" key="3">
    <source>
        <dbReference type="Pfam" id="PF02230"/>
    </source>
</evidence>
<proteinExistence type="inferred from homology"/>
<dbReference type="InterPro" id="IPR029058">
    <property type="entry name" value="AB_hydrolase_fold"/>
</dbReference>